<name>A0AAD7PLF3_QUISA</name>
<organism evidence="1 2">
    <name type="scientific">Quillaja saponaria</name>
    <name type="common">Soap bark tree</name>
    <dbReference type="NCBI Taxonomy" id="32244"/>
    <lineage>
        <taxon>Eukaryota</taxon>
        <taxon>Viridiplantae</taxon>
        <taxon>Streptophyta</taxon>
        <taxon>Embryophyta</taxon>
        <taxon>Tracheophyta</taxon>
        <taxon>Spermatophyta</taxon>
        <taxon>Magnoliopsida</taxon>
        <taxon>eudicotyledons</taxon>
        <taxon>Gunneridae</taxon>
        <taxon>Pentapetalae</taxon>
        <taxon>rosids</taxon>
        <taxon>fabids</taxon>
        <taxon>Fabales</taxon>
        <taxon>Quillajaceae</taxon>
        <taxon>Quillaja</taxon>
    </lineage>
</organism>
<dbReference type="Proteomes" id="UP001163823">
    <property type="component" value="Chromosome 8"/>
</dbReference>
<evidence type="ECO:0000313" key="1">
    <source>
        <dbReference type="EMBL" id="KAJ7960116.1"/>
    </source>
</evidence>
<sequence length="243" mass="26850">MGNTLGGGRRRKAKVMKVDGETFKLKTPARASDVVKDYPDHVLLDSEAVKHFGLRAKPLEPNQELKPKKIYFLVELPKTKIITEDEKQTLNRRVKSSGIHMNAKERLEVLMLSRRSISDLSIMRPSSSGAGSSGGPRTVKMRLPRSQLDKLMEGSHDEVDVAEKIISLYVGGNAAEVGGGRGGPVEGKSGILVHREAPWKPELVRSREGHQAKEIFTTPIGSILFMPDRIGSIQDPLIRLRSE</sequence>
<dbReference type="PANTHER" id="PTHR33148:SF6">
    <property type="entry name" value="DUF4228 DOMAIN-CONTAINING PROTEIN"/>
    <property type="match status" value="1"/>
</dbReference>
<protein>
    <submittedName>
        <fullName evidence="1">Plastid movement impaired protein</fullName>
    </submittedName>
</protein>
<dbReference type="InterPro" id="IPR025322">
    <property type="entry name" value="PADRE_dom"/>
</dbReference>
<reference evidence="1" key="1">
    <citation type="journal article" date="2023" name="Science">
        <title>Elucidation of the pathway for biosynthesis of saponin adjuvants from the soapbark tree.</title>
        <authorList>
            <person name="Reed J."/>
            <person name="Orme A."/>
            <person name="El-Demerdash A."/>
            <person name="Owen C."/>
            <person name="Martin L.B.B."/>
            <person name="Misra R.C."/>
            <person name="Kikuchi S."/>
            <person name="Rejzek M."/>
            <person name="Martin A.C."/>
            <person name="Harkess A."/>
            <person name="Leebens-Mack J."/>
            <person name="Louveau T."/>
            <person name="Stephenson M.J."/>
            <person name="Osbourn A."/>
        </authorList>
    </citation>
    <scope>NUCLEOTIDE SEQUENCE</scope>
    <source>
        <strain evidence="1">S10</strain>
    </source>
</reference>
<accession>A0AAD7PLF3</accession>
<dbReference type="PANTHER" id="PTHR33148">
    <property type="entry name" value="PLASTID MOVEMENT IMPAIRED PROTEIN-RELATED"/>
    <property type="match status" value="1"/>
</dbReference>
<evidence type="ECO:0000313" key="2">
    <source>
        <dbReference type="Proteomes" id="UP001163823"/>
    </source>
</evidence>
<dbReference type="Pfam" id="PF14009">
    <property type="entry name" value="PADRE"/>
    <property type="match status" value="1"/>
</dbReference>
<dbReference type="EMBL" id="JARAOO010000008">
    <property type="protein sequence ID" value="KAJ7960116.1"/>
    <property type="molecule type" value="Genomic_DNA"/>
</dbReference>
<keyword evidence="2" id="KW-1185">Reference proteome</keyword>
<dbReference type="KEGG" id="qsa:O6P43_020606"/>
<comment type="caution">
    <text evidence="1">The sequence shown here is derived from an EMBL/GenBank/DDBJ whole genome shotgun (WGS) entry which is preliminary data.</text>
</comment>
<proteinExistence type="predicted"/>
<gene>
    <name evidence="1" type="ORF">O6P43_020606</name>
</gene>
<dbReference type="AlphaFoldDB" id="A0AAD7PLF3"/>